<name>A0A1F8F7D2_9BACT</name>
<dbReference type="GO" id="GO:0005737">
    <property type="term" value="C:cytoplasm"/>
    <property type="evidence" value="ECO:0007669"/>
    <property type="project" value="UniProtKB-SubCell"/>
</dbReference>
<keyword evidence="2 9" id="KW-0540">Nuclease</keyword>
<dbReference type="InterPro" id="IPR036866">
    <property type="entry name" value="RibonucZ/Hydroxyglut_hydro"/>
</dbReference>
<reference evidence="14 15" key="1">
    <citation type="journal article" date="2016" name="Nat. Commun.">
        <title>Thousands of microbial genomes shed light on interconnected biogeochemical processes in an aquifer system.</title>
        <authorList>
            <person name="Anantharaman K."/>
            <person name="Brown C.T."/>
            <person name="Hug L.A."/>
            <person name="Sharon I."/>
            <person name="Castelle C.J."/>
            <person name="Probst A.J."/>
            <person name="Thomas B.C."/>
            <person name="Singh A."/>
            <person name="Wilkins M.J."/>
            <person name="Karaoz U."/>
            <person name="Brodie E.L."/>
            <person name="Williams K.H."/>
            <person name="Hubbard S.S."/>
            <person name="Banfield J.F."/>
        </authorList>
    </citation>
    <scope>NUCLEOTIDE SEQUENCE [LARGE SCALE GENOMIC DNA]</scope>
</reference>
<dbReference type="GO" id="GO:0008270">
    <property type="term" value="F:zinc ion binding"/>
    <property type="evidence" value="ECO:0007669"/>
    <property type="project" value="InterPro"/>
</dbReference>
<feature type="binding site" evidence="12">
    <location>
        <position position="49"/>
    </location>
    <ligand>
        <name>Ca(2+)</name>
        <dbReference type="ChEBI" id="CHEBI:29108"/>
    </ligand>
</feature>
<feature type="active site" description="Proton donor" evidence="10">
    <location>
        <position position="196"/>
    </location>
</feature>
<evidence type="ECO:0000256" key="9">
    <source>
        <dbReference type="HAMAP-Rule" id="MF_01491"/>
    </source>
</evidence>
<dbReference type="InterPro" id="IPR030854">
    <property type="entry name" value="RNase_J_bac"/>
</dbReference>
<keyword evidence="6 12" id="KW-0862">Zinc</keyword>
<comment type="caution">
    <text evidence="14">The sequence shown here is derived from an EMBL/GenBank/DDBJ whole genome shotgun (WGS) entry which is preliminary data.</text>
</comment>
<dbReference type="Pfam" id="PF00753">
    <property type="entry name" value="Lactamase_B"/>
    <property type="match status" value="1"/>
</dbReference>
<dbReference type="Gene3D" id="3.10.20.580">
    <property type="match status" value="1"/>
</dbReference>
<gene>
    <name evidence="9" type="primary">rnj</name>
    <name evidence="14" type="ORF">A2750_02035</name>
</gene>
<keyword evidence="9" id="KW-0698">rRNA processing</keyword>
<dbReference type="Pfam" id="PF07521">
    <property type="entry name" value="RMMBL"/>
    <property type="match status" value="1"/>
</dbReference>
<comment type="caution">
    <text evidence="9">Lacks conserved residue(s) required for the propagation of feature annotation.</text>
</comment>
<feature type="binding site" evidence="12">
    <location>
        <position position="76"/>
    </location>
    <ligand>
        <name>Zn(2+)</name>
        <dbReference type="ChEBI" id="CHEBI:29105"/>
        <label>1</label>
        <note>catalytic</note>
    </ligand>
</feature>
<evidence type="ECO:0000256" key="4">
    <source>
        <dbReference type="ARBA" id="ARBA00022759"/>
    </source>
</evidence>
<evidence type="ECO:0000256" key="7">
    <source>
        <dbReference type="ARBA" id="ARBA00022839"/>
    </source>
</evidence>
<dbReference type="HAMAP" id="MF_01491">
    <property type="entry name" value="RNase_J_bact"/>
    <property type="match status" value="1"/>
</dbReference>
<feature type="binding site" evidence="12">
    <location>
        <position position="391"/>
    </location>
    <ligand>
        <name>Zn(2+)</name>
        <dbReference type="ChEBI" id="CHEBI:29105"/>
        <label>1</label>
        <note>catalytic</note>
    </ligand>
</feature>
<keyword evidence="8 9" id="KW-0694">RNA-binding</keyword>
<dbReference type="AlphaFoldDB" id="A0A1F8F7D2"/>
<evidence type="ECO:0000259" key="13">
    <source>
        <dbReference type="SMART" id="SM00849"/>
    </source>
</evidence>
<evidence type="ECO:0000256" key="1">
    <source>
        <dbReference type="ARBA" id="ARBA00022490"/>
    </source>
</evidence>
<feature type="binding site" evidence="12">
    <location>
        <position position="72"/>
    </location>
    <ligand>
        <name>Zn(2+)</name>
        <dbReference type="ChEBI" id="CHEBI:29105"/>
        <label>1</label>
        <note>catalytic</note>
    </ligand>
</feature>
<dbReference type="Proteomes" id="UP000178023">
    <property type="component" value="Unassembled WGS sequence"/>
</dbReference>
<dbReference type="GO" id="GO:0004521">
    <property type="term" value="F:RNA endonuclease activity"/>
    <property type="evidence" value="ECO:0007669"/>
    <property type="project" value="UniProtKB-UniRule"/>
</dbReference>
<dbReference type="NCBIfam" id="TIGR00649">
    <property type="entry name" value="MG423"/>
    <property type="match status" value="1"/>
</dbReference>
<dbReference type="Pfam" id="PF22505">
    <property type="entry name" value="RNase_J_b_CASP"/>
    <property type="match status" value="1"/>
</dbReference>
<comment type="cofactor">
    <cofactor evidence="12">
        <name>Zn(2+)</name>
        <dbReference type="ChEBI" id="CHEBI:29105"/>
    </cofactor>
    <text evidence="12">Binds 2 Zn(2+) ions per subunit. It is not clear if Zn(2+) or Mg(2+) is physiologically important.</text>
</comment>
<dbReference type="Pfam" id="PF17770">
    <property type="entry name" value="RNase_J_C"/>
    <property type="match status" value="1"/>
</dbReference>
<dbReference type="SMART" id="SM00849">
    <property type="entry name" value="Lactamase_B"/>
    <property type="match status" value="1"/>
</dbReference>
<comment type="function">
    <text evidence="9">An RNase that has 5'-3' exonuclease and possibly endonuclease activity. Involved in maturation of rRNA and in some organisms also mRNA maturation and/or decay.</text>
</comment>
<keyword evidence="12" id="KW-0106">Calcium</keyword>
<dbReference type="InterPro" id="IPR001279">
    <property type="entry name" value="Metallo-B-lactamas"/>
</dbReference>
<dbReference type="CDD" id="cd07714">
    <property type="entry name" value="RNaseJ_MBL-fold"/>
    <property type="match status" value="1"/>
</dbReference>
<accession>A0A1F8F7D2</accession>
<evidence type="ECO:0000256" key="11">
    <source>
        <dbReference type="PIRSR" id="PIRSR004803-2"/>
    </source>
</evidence>
<evidence type="ECO:0000256" key="8">
    <source>
        <dbReference type="ARBA" id="ARBA00022884"/>
    </source>
</evidence>
<evidence type="ECO:0000313" key="14">
    <source>
        <dbReference type="EMBL" id="OGN08480.1"/>
    </source>
</evidence>
<dbReference type="GO" id="GO:0006364">
    <property type="term" value="P:rRNA processing"/>
    <property type="evidence" value="ECO:0007669"/>
    <property type="project" value="UniProtKB-UniRule"/>
</dbReference>
<comment type="similarity">
    <text evidence="9">Belongs to the metallo-beta-lactamase superfamily. RNA-metabolizing metallo-beta-lactamase-like family. Bacterial RNase J subfamily.</text>
</comment>
<comment type="subcellular location">
    <subcellularLocation>
        <location evidence="9">Cytoplasm</location>
    </subcellularLocation>
</comment>
<keyword evidence="1 9" id="KW-0963">Cytoplasm</keyword>
<dbReference type="SUPFAM" id="SSF56281">
    <property type="entry name" value="Metallo-hydrolase/oxidoreductase"/>
    <property type="match status" value="1"/>
</dbReference>
<evidence type="ECO:0000256" key="2">
    <source>
        <dbReference type="ARBA" id="ARBA00022722"/>
    </source>
</evidence>
<dbReference type="PIRSF" id="PIRSF004803">
    <property type="entry name" value="RnjA"/>
    <property type="match status" value="1"/>
</dbReference>
<keyword evidence="5 9" id="KW-0378">Hydrolase</keyword>
<feature type="binding site" evidence="12">
    <location>
        <position position="77"/>
    </location>
    <ligand>
        <name>Zn(2+)</name>
        <dbReference type="ChEBI" id="CHEBI:29105"/>
        <label>1</label>
        <note>catalytic</note>
    </ligand>
</feature>
<dbReference type="InterPro" id="IPR011108">
    <property type="entry name" value="RMMBL"/>
</dbReference>
<evidence type="ECO:0000256" key="3">
    <source>
        <dbReference type="ARBA" id="ARBA00022723"/>
    </source>
</evidence>
<evidence type="ECO:0000256" key="5">
    <source>
        <dbReference type="ARBA" id="ARBA00022801"/>
    </source>
</evidence>
<organism evidence="14 15">
    <name type="scientific">Candidatus Yanofskybacteria bacterium RIFCSPHIGHO2_01_FULL_45_42</name>
    <dbReference type="NCBI Taxonomy" id="1802671"/>
    <lineage>
        <taxon>Bacteria</taxon>
        <taxon>Candidatus Yanofskyibacteriota</taxon>
    </lineage>
</organism>
<dbReference type="EC" id="3.1.-.-" evidence="9"/>
<keyword evidence="7 9" id="KW-0269">Exonuclease</keyword>
<feature type="binding site" evidence="11">
    <location>
        <begin position="365"/>
        <end position="369"/>
    </location>
    <ligand>
        <name>substrate</name>
    </ligand>
</feature>
<feature type="binding site" evidence="12">
    <location>
        <position position="164"/>
    </location>
    <ligand>
        <name>Zn(2+)</name>
        <dbReference type="ChEBI" id="CHEBI:29105"/>
        <label>2</label>
        <note>catalytic</note>
    </ligand>
</feature>
<dbReference type="EMBL" id="MGJL01000004">
    <property type="protein sequence ID" value="OGN08480.1"/>
    <property type="molecule type" value="Genomic_DNA"/>
</dbReference>
<comment type="subunit">
    <text evidence="9">Homodimer, may be a subunit of the RNA degradosome.</text>
</comment>
<keyword evidence="4 9" id="KW-0255">Endonuclease</keyword>
<dbReference type="Gene3D" id="3.40.50.10710">
    <property type="entry name" value="Metallo-hydrolase/oxidoreductase"/>
    <property type="match status" value="1"/>
</dbReference>
<dbReference type="PANTHER" id="PTHR43694">
    <property type="entry name" value="RIBONUCLEASE J"/>
    <property type="match status" value="1"/>
</dbReference>
<feature type="binding site" evidence="12">
    <location>
        <position position="142"/>
    </location>
    <ligand>
        <name>Zn(2+)</name>
        <dbReference type="ChEBI" id="CHEBI:29105"/>
        <label>1</label>
        <note>catalytic</note>
    </ligand>
</feature>
<proteinExistence type="inferred from homology"/>
<protein>
    <recommendedName>
        <fullName evidence="9">Ribonuclease J</fullName>
        <shortName evidence="9">RNase J</shortName>
        <ecNumber evidence="9">3.1.-.-</ecNumber>
    </recommendedName>
</protein>
<dbReference type="GO" id="GO:0004534">
    <property type="term" value="F:5'-3' RNA exonuclease activity"/>
    <property type="evidence" value="ECO:0007669"/>
    <property type="project" value="UniProtKB-UniRule"/>
</dbReference>
<evidence type="ECO:0000256" key="10">
    <source>
        <dbReference type="PIRSR" id="PIRSR004803-1"/>
    </source>
</evidence>
<evidence type="ECO:0000256" key="12">
    <source>
        <dbReference type="PIRSR" id="PIRSR004803-3"/>
    </source>
</evidence>
<keyword evidence="3 12" id="KW-0479">Metal-binding</keyword>
<sequence length="558" mass="63734">MSKEDTLKIIPLGGLGEIGKNMYVVEYRDDIIVIDAGVMFPQDNMPGIDFVIPNTKYLEERKQNIRGLILTHGHFDHVGAVSYLQDKLGHPDIYTAELTKRFVEKRHVEFSHLPKLNFHVVKHGDKIKFGDYLEAEFFHMNHNIPDDLAVIITTPWGTFMHTADFKFDPNPMNDRPADLRRLKEFGDRGVDILMCESTDAEEEGHSLSEQTIFENMDKIFKDANGMILAGTFSTMINRMQQMVQLSEKYGRKVIFDGYSIKTNIEIAKEMGYIKLAKGTQIPMEQVDNYPRNRITVIATGALGQESSSLMRIINQDHRHLRVLKGDSVIFSSSVIPGNERSVQYLKDGLYRAGARVYHYQMMDIHAGGHAKKDDLRQILDLIRPKFLIPHHGHYSMMVTLGDLAVKEKGMPPENVIIADNGKIIHFTKDRWWFDKIQAPANYIMIDGLGIGDVGNVVMRDRQVLAEDGMFVIVALLDTRTGKVKGSPDIISRGFIYLKENKDMLMQVRRRVRAIIESKSMLPEANAAYLKDEIRNQIGLYLFQQTERRPMVLPVLIEV</sequence>
<evidence type="ECO:0000313" key="15">
    <source>
        <dbReference type="Proteomes" id="UP000178023"/>
    </source>
</evidence>
<dbReference type="InterPro" id="IPR041636">
    <property type="entry name" value="RNase_J_C"/>
</dbReference>
<feature type="active site" description="Proton acceptor" evidence="10">
    <location>
        <position position="369"/>
    </location>
</feature>
<evidence type="ECO:0000256" key="6">
    <source>
        <dbReference type="ARBA" id="ARBA00022833"/>
    </source>
</evidence>
<dbReference type="Gene3D" id="3.60.15.10">
    <property type="entry name" value="Ribonuclease Z/Hydroxyacylglutathione hydrolase-like"/>
    <property type="match status" value="1"/>
</dbReference>
<dbReference type="InterPro" id="IPR042173">
    <property type="entry name" value="RNase_J_2"/>
</dbReference>
<feature type="binding site" evidence="12">
    <location>
        <position position="74"/>
    </location>
    <ligand>
        <name>Zn(2+)</name>
        <dbReference type="ChEBI" id="CHEBI:29105"/>
        <label>1</label>
        <note>catalytic</note>
    </ligand>
</feature>
<dbReference type="GO" id="GO:0003723">
    <property type="term" value="F:RNA binding"/>
    <property type="evidence" value="ECO:0007669"/>
    <property type="project" value="UniProtKB-UniRule"/>
</dbReference>
<feature type="domain" description="Metallo-beta-lactamase" evidence="13">
    <location>
        <begin position="19"/>
        <end position="216"/>
    </location>
</feature>
<dbReference type="InterPro" id="IPR004613">
    <property type="entry name" value="RNase_J"/>
</dbReference>
<comment type="cofactor">
    <cofactor evidence="12">
        <name>Ca(2+)</name>
        <dbReference type="ChEBI" id="CHEBI:29108"/>
    </cofactor>
    <text evidence="12">Binds 1 Ca(2+) cation per subunit. Seen in 1 crystal structure, it is not clear if it is physiologically important.</text>
</comment>
<feature type="binding site" evidence="12">
    <location>
        <position position="446"/>
    </location>
    <ligand>
        <name>Ca(2+)</name>
        <dbReference type="ChEBI" id="CHEBI:29108"/>
    </ligand>
</feature>
<dbReference type="PANTHER" id="PTHR43694:SF1">
    <property type="entry name" value="RIBONUCLEASE J"/>
    <property type="match status" value="1"/>
</dbReference>
<dbReference type="InterPro" id="IPR055132">
    <property type="entry name" value="RNase_J_b_CASP"/>
</dbReference>
<feature type="binding site" evidence="12">
    <location>
        <position position="47"/>
    </location>
    <ligand>
        <name>Ca(2+)</name>
        <dbReference type="ChEBI" id="CHEBI:29108"/>
    </ligand>
</feature>